<dbReference type="EMBL" id="NKCI01000064">
    <property type="protein sequence ID" value="RSL59727.1"/>
    <property type="molecule type" value="Genomic_DNA"/>
</dbReference>
<accession>A0A428Q337</accession>
<dbReference type="STRING" id="1325734.A0A428Q337"/>
<dbReference type="InterPro" id="IPR010730">
    <property type="entry name" value="HET"/>
</dbReference>
<evidence type="ECO:0000259" key="1">
    <source>
        <dbReference type="Pfam" id="PF06985"/>
    </source>
</evidence>
<dbReference type="OrthoDB" id="5362512at2759"/>
<evidence type="ECO:0000313" key="3">
    <source>
        <dbReference type="Proteomes" id="UP000288168"/>
    </source>
</evidence>
<comment type="caution">
    <text evidence="2">The sequence shown here is derived from an EMBL/GenBank/DDBJ whole genome shotgun (WGS) entry which is preliminary data.</text>
</comment>
<reference evidence="2 3" key="1">
    <citation type="submission" date="2017-06" db="EMBL/GenBank/DDBJ databases">
        <title>Comparative genomic analysis of Ambrosia Fusariam Clade fungi.</title>
        <authorList>
            <person name="Stajich J.E."/>
            <person name="Carrillo J."/>
            <person name="Kijimoto T."/>
            <person name="Eskalen A."/>
            <person name="O'Donnell K."/>
            <person name="Kasson M."/>
        </authorList>
    </citation>
    <scope>NUCLEOTIDE SEQUENCE [LARGE SCALE GENOMIC DNA]</scope>
    <source>
        <strain evidence="2 3">NRRL62584</strain>
    </source>
</reference>
<proteinExistence type="predicted"/>
<feature type="domain" description="Heterokaryon incompatibility" evidence="1">
    <location>
        <begin position="267"/>
        <end position="421"/>
    </location>
</feature>
<dbReference type="Pfam" id="PF06985">
    <property type="entry name" value="HET"/>
    <property type="match status" value="1"/>
</dbReference>
<protein>
    <recommendedName>
        <fullName evidence="1">Heterokaryon incompatibility domain-containing protein</fullName>
    </recommendedName>
</protein>
<dbReference type="PANTHER" id="PTHR33112">
    <property type="entry name" value="DOMAIN PROTEIN, PUTATIVE-RELATED"/>
    <property type="match status" value="1"/>
</dbReference>
<keyword evidence="3" id="KW-1185">Reference proteome</keyword>
<dbReference type="PANTHER" id="PTHR33112:SF10">
    <property type="entry name" value="TOL"/>
    <property type="match status" value="1"/>
</dbReference>
<gene>
    <name evidence="2" type="ORF">CEP54_007146</name>
</gene>
<dbReference type="Proteomes" id="UP000288168">
    <property type="component" value="Unassembled WGS sequence"/>
</dbReference>
<evidence type="ECO:0000313" key="2">
    <source>
        <dbReference type="EMBL" id="RSL59727.1"/>
    </source>
</evidence>
<sequence length="779" mass="88183">MPVTTGRAIDVEIALDDRTRLSQQEGNTDLCSVCARNLEGIELSESGGPCHRTFSGFLEAVANKCFVCGRLFQTLDTACQKSFKTLARFENLMDPGPGLYYGEPSAVTYMSAREDNESDRIFHLNSYFGSSCFKMERWDFDPRGHPFLTQALEVMRQFSSASSLSESRGFNYWLGEIENKPEVLEFVQGIRPSTGFVDATAWEGTIDLIRGWLRACNSGHMQCVHRASDTNWIPSRVLDLGPLTPAVPDDTTVKIVTREKVAPGNRYVTLSHRWTPFIPKLTSRNLEAWSRRLPVDTLTKTFRDFIAVSRLLGFRYAWIDSLCIIQESEHGGSDWSHECLAMDLIYRNSFCNFSADWGTDSEGLFLDRKTRQFDCPTIHTLPIDVAKKLRSRSKYLLLDESTWRHAVTMSPINSRGWVLQERFLSPRVLHFCPKEVFFECCETSRSERFRQAMPTIDAVVFEPFKNLERDLIGTYSTAACHRVWNRVPRIYSRCALTFSSDKLVAISGIARYLKTFLVDDVYVMGVWASAITAQMLWQCDENRIRDDRISLGTLDELGPLSMAAAQMASTPLSPRQGPMFSWVSADLPVDLLKPTGEYLCTGVQLVRHREGQTPPSVDEPINEDIFDYPSGPAVELKATGLLRRVRLIDTGNVYLSAILPDGIDHGRSYYSTLSSIPYHIADVVLLDFPLSPSEVPSIESRVFFYMLWGKVENDSTKGGELNSVLLELANPEMGRFRRIGLMSHGWRSLEQVARHNDGDETLPCWSYNPESRLHTISII</sequence>
<name>A0A428Q337_9HYPO</name>
<dbReference type="AlphaFoldDB" id="A0A428Q337"/>
<organism evidence="2 3">
    <name type="scientific">Fusarium duplospermum</name>
    <dbReference type="NCBI Taxonomy" id="1325734"/>
    <lineage>
        <taxon>Eukaryota</taxon>
        <taxon>Fungi</taxon>
        <taxon>Dikarya</taxon>
        <taxon>Ascomycota</taxon>
        <taxon>Pezizomycotina</taxon>
        <taxon>Sordariomycetes</taxon>
        <taxon>Hypocreomycetidae</taxon>
        <taxon>Hypocreales</taxon>
        <taxon>Nectriaceae</taxon>
        <taxon>Fusarium</taxon>
        <taxon>Fusarium solani species complex</taxon>
    </lineage>
</organism>